<dbReference type="InterPro" id="IPR007569">
    <property type="entry name" value="DUF559"/>
</dbReference>
<reference evidence="2 3" key="1">
    <citation type="submission" date="2023-01" db="EMBL/GenBank/DDBJ databases">
        <title>Novel species of the genus Asticcacaulis isolated from rivers.</title>
        <authorList>
            <person name="Lu H."/>
        </authorList>
    </citation>
    <scope>NUCLEOTIDE SEQUENCE [LARGE SCALE GENOMIC DNA]</scope>
    <source>
        <strain evidence="2 3">LKC15W</strain>
    </source>
</reference>
<dbReference type="CDD" id="cd01038">
    <property type="entry name" value="Endonuclease_DUF559"/>
    <property type="match status" value="1"/>
</dbReference>
<evidence type="ECO:0000313" key="2">
    <source>
        <dbReference type="EMBL" id="MDC7676536.1"/>
    </source>
</evidence>
<protein>
    <submittedName>
        <fullName evidence="2">DUF559 domain-containing protein</fullName>
    </submittedName>
</protein>
<dbReference type="Gene3D" id="3.40.960.10">
    <property type="entry name" value="VSR Endonuclease"/>
    <property type="match status" value="1"/>
</dbReference>
<gene>
    <name evidence="2" type="ORF">PQU98_10370</name>
</gene>
<accession>A0ABT5HJX6</accession>
<sequence length="121" mass="14192">MVAQPQRQFARKLRQDMSLPERLIWSRIKTRQEGLPAFKRQYPFGPYVFDFYCAKVKLVIEIDGMAHSIGDRPERDQIRDDFLRERGFDIMRINAHDILADVDEAADGIYRYVTARLSGTL</sequence>
<evidence type="ECO:0000259" key="1">
    <source>
        <dbReference type="Pfam" id="PF04480"/>
    </source>
</evidence>
<dbReference type="InterPro" id="IPR047216">
    <property type="entry name" value="Endonuclease_DUF559_bact"/>
</dbReference>
<evidence type="ECO:0000313" key="3">
    <source>
        <dbReference type="Proteomes" id="UP001218579"/>
    </source>
</evidence>
<dbReference type="SUPFAM" id="SSF52980">
    <property type="entry name" value="Restriction endonuclease-like"/>
    <property type="match status" value="1"/>
</dbReference>
<dbReference type="Pfam" id="PF04480">
    <property type="entry name" value="DUF559"/>
    <property type="match status" value="1"/>
</dbReference>
<keyword evidence="3" id="KW-1185">Reference proteome</keyword>
<name>A0ABT5HJX6_9CAUL</name>
<organism evidence="2 3">
    <name type="scientific">Asticcacaulis machinosus</name>
    <dbReference type="NCBI Taxonomy" id="2984211"/>
    <lineage>
        <taxon>Bacteria</taxon>
        <taxon>Pseudomonadati</taxon>
        <taxon>Pseudomonadota</taxon>
        <taxon>Alphaproteobacteria</taxon>
        <taxon>Caulobacterales</taxon>
        <taxon>Caulobacteraceae</taxon>
        <taxon>Asticcacaulis</taxon>
    </lineage>
</organism>
<feature type="domain" description="DUF559" evidence="1">
    <location>
        <begin position="6"/>
        <end position="112"/>
    </location>
</feature>
<comment type="caution">
    <text evidence="2">The sequence shown here is derived from an EMBL/GenBank/DDBJ whole genome shotgun (WGS) entry which is preliminary data.</text>
</comment>
<dbReference type="Proteomes" id="UP001218579">
    <property type="component" value="Unassembled WGS sequence"/>
</dbReference>
<dbReference type="PANTHER" id="PTHR38590:SF1">
    <property type="entry name" value="BLL0828 PROTEIN"/>
    <property type="match status" value="1"/>
</dbReference>
<dbReference type="RefSeq" id="WP_272744869.1">
    <property type="nucleotide sequence ID" value="NZ_JAQQKV010000002.1"/>
</dbReference>
<dbReference type="PANTHER" id="PTHR38590">
    <property type="entry name" value="BLL0828 PROTEIN"/>
    <property type="match status" value="1"/>
</dbReference>
<dbReference type="EMBL" id="JAQQKV010000002">
    <property type="protein sequence ID" value="MDC7676536.1"/>
    <property type="molecule type" value="Genomic_DNA"/>
</dbReference>
<proteinExistence type="predicted"/>
<dbReference type="InterPro" id="IPR011335">
    <property type="entry name" value="Restrct_endonuc-II-like"/>
</dbReference>